<feature type="binding site" evidence="7">
    <location>
        <begin position="52"/>
        <end position="59"/>
    </location>
    <ligand>
        <name>substrate</name>
    </ligand>
</feature>
<accession>A0A7V4FFH0</accession>
<sequence length="185" mass="21558">MERRKNNEIDDLLILVEHPPVITLGRNGKIENLLISKEKLKELNIEFYQIERGGDITLHNYGQLVGYPIFYLKNGFWDMKKFINKIECLIIQVLKYFNINAEKKEKFIGVFVEDRKICSIGMAIDKNVTFHGFALNVNNDLGYFQLINPCGIKGLKMTSIKEEIKKDITVEEVKRELIKIFKNGF</sequence>
<comment type="function">
    <text evidence="4 5">Catalyzes the transfer of endogenously produced octanoic acid from octanoyl-acyl-carrier-protein onto the lipoyl domains of lipoate-dependent enzymes. Lipoyl-ACP can also act as a substrate although octanoyl-ACP is likely to be the physiological substrate.</text>
</comment>
<evidence type="ECO:0000256" key="6">
    <source>
        <dbReference type="PIRSR" id="PIRSR016262-1"/>
    </source>
</evidence>
<proteinExistence type="inferred from homology"/>
<gene>
    <name evidence="10" type="primary">lipB</name>
    <name evidence="10" type="ORF">ENU28_03140</name>
</gene>
<evidence type="ECO:0000256" key="4">
    <source>
        <dbReference type="ARBA" id="ARBA00024732"/>
    </source>
</evidence>
<dbReference type="NCBIfam" id="TIGR00214">
    <property type="entry name" value="lipB"/>
    <property type="match status" value="1"/>
</dbReference>
<organism evidence="10">
    <name type="scientific">candidate division WOR-3 bacterium</name>
    <dbReference type="NCBI Taxonomy" id="2052148"/>
    <lineage>
        <taxon>Bacteria</taxon>
        <taxon>Bacteria division WOR-3</taxon>
    </lineage>
</organism>
<evidence type="ECO:0000256" key="2">
    <source>
        <dbReference type="ARBA" id="ARBA00022679"/>
    </source>
</evidence>
<dbReference type="PANTHER" id="PTHR10993:SF7">
    <property type="entry name" value="LIPOYLTRANSFERASE 2, MITOCHONDRIAL-RELATED"/>
    <property type="match status" value="1"/>
</dbReference>
<evidence type="ECO:0000259" key="9">
    <source>
        <dbReference type="PROSITE" id="PS51733"/>
    </source>
</evidence>
<comment type="caution">
    <text evidence="10">The sequence shown here is derived from an EMBL/GenBank/DDBJ whole genome shotgun (WGS) entry which is preliminary data.</text>
</comment>
<evidence type="ECO:0000313" key="10">
    <source>
        <dbReference type="EMBL" id="HGQ55445.1"/>
    </source>
</evidence>
<comment type="pathway">
    <text evidence="1 5">Protein modification; protein lipoylation via endogenous pathway; protein N(6)-(lipoyl)lysine from octanoyl-[acyl-carrier-protein]: step 1/2.</text>
</comment>
<keyword evidence="3 5" id="KW-0012">Acyltransferase</keyword>
<dbReference type="GO" id="GO:0009249">
    <property type="term" value="P:protein lipoylation"/>
    <property type="evidence" value="ECO:0007669"/>
    <property type="project" value="InterPro"/>
</dbReference>
<dbReference type="EC" id="2.3.1.181" evidence="5"/>
<dbReference type="Gene3D" id="3.30.930.10">
    <property type="entry name" value="Bira Bifunctional Protein, Domain 2"/>
    <property type="match status" value="1"/>
</dbReference>
<dbReference type="GO" id="GO:0033819">
    <property type="term" value="F:lipoyl(octanoyl) transferase activity"/>
    <property type="evidence" value="ECO:0007669"/>
    <property type="project" value="UniProtKB-EC"/>
</dbReference>
<dbReference type="PROSITE" id="PS51733">
    <property type="entry name" value="BPL_LPL_CATALYTIC"/>
    <property type="match status" value="1"/>
</dbReference>
<feature type="binding site" evidence="7">
    <location>
        <begin position="132"/>
        <end position="134"/>
    </location>
    <ligand>
        <name>substrate</name>
    </ligand>
</feature>
<dbReference type="InterPro" id="IPR004143">
    <property type="entry name" value="BPL_LPL_catalytic"/>
</dbReference>
<dbReference type="InterPro" id="IPR045864">
    <property type="entry name" value="aa-tRNA-synth_II/BPL/LPL"/>
</dbReference>
<dbReference type="SUPFAM" id="SSF55681">
    <property type="entry name" value="Class II aaRS and biotin synthetases"/>
    <property type="match status" value="1"/>
</dbReference>
<evidence type="ECO:0000256" key="5">
    <source>
        <dbReference type="PIRNR" id="PIRNR016262"/>
    </source>
</evidence>
<protein>
    <recommendedName>
        <fullName evidence="5">Octanoyltransferase</fullName>
        <ecNumber evidence="5">2.3.1.181</ecNumber>
    </recommendedName>
</protein>
<feature type="site" description="Lowers pKa of active site Cys" evidence="8">
    <location>
        <position position="116"/>
    </location>
</feature>
<feature type="binding site" evidence="7">
    <location>
        <begin position="119"/>
        <end position="121"/>
    </location>
    <ligand>
        <name>substrate</name>
    </ligand>
</feature>
<dbReference type="CDD" id="cd16444">
    <property type="entry name" value="LipB"/>
    <property type="match status" value="1"/>
</dbReference>
<dbReference type="PIRSF" id="PIRSF016262">
    <property type="entry name" value="LPLase"/>
    <property type="match status" value="1"/>
</dbReference>
<reference evidence="10" key="1">
    <citation type="journal article" date="2020" name="mSystems">
        <title>Genome- and Community-Level Interaction Insights into Carbon Utilization and Element Cycling Functions of Hydrothermarchaeota in Hydrothermal Sediment.</title>
        <authorList>
            <person name="Zhou Z."/>
            <person name="Liu Y."/>
            <person name="Xu W."/>
            <person name="Pan J."/>
            <person name="Luo Z.H."/>
            <person name="Li M."/>
        </authorList>
    </citation>
    <scope>NUCLEOTIDE SEQUENCE [LARGE SCALE GENOMIC DNA]</scope>
    <source>
        <strain evidence="10">SpSt-655</strain>
    </source>
</reference>
<dbReference type="UniPathway" id="UPA00538">
    <property type="reaction ID" value="UER00592"/>
</dbReference>
<comment type="similarity">
    <text evidence="5">Belongs to the LipB family.</text>
</comment>
<comment type="catalytic activity">
    <reaction evidence="5">
        <text>octanoyl-[ACP] + L-lysyl-[protein] = N(6)-octanoyl-L-lysyl-[protein] + holo-[ACP] + H(+)</text>
        <dbReference type="Rhea" id="RHEA:17665"/>
        <dbReference type="Rhea" id="RHEA-COMP:9636"/>
        <dbReference type="Rhea" id="RHEA-COMP:9685"/>
        <dbReference type="Rhea" id="RHEA-COMP:9752"/>
        <dbReference type="Rhea" id="RHEA-COMP:9928"/>
        <dbReference type="ChEBI" id="CHEBI:15378"/>
        <dbReference type="ChEBI" id="CHEBI:29969"/>
        <dbReference type="ChEBI" id="CHEBI:64479"/>
        <dbReference type="ChEBI" id="CHEBI:78463"/>
        <dbReference type="ChEBI" id="CHEBI:78809"/>
        <dbReference type="EC" id="2.3.1.181"/>
    </reaction>
</comment>
<feature type="active site" description="Acyl-thioester intermediate" evidence="6">
    <location>
        <position position="150"/>
    </location>
</feature>
<dbReference type="PANTHER" id="PTHR10993">
    <property type="entry name" value="OCTANOYLTRANSFERASE"/>
    <property type="match status" value="1"/>
</dbReference>
<dbReference type="AlphaFoldDB" id="A0A7V4FFH0"/>
<evidence type="ECO:0000256" key="7">
    <source>
        <dbReference type="PIRSR" id="PIRSR016262-2"/>
    </source>
</evidence>
<dbReference type="Pfam" id="PF21948">
    <property type="entry name" value="LplA-B_cat"/>
    <property type="match status" value="1"/>
</dbReference>
<name>A0A7V4FFH0_UNCW3</name>
<keyword evidence="2 5" id="KW-0808">Transferase</keyword>
<dbReference type="InterPro" id="IPR000544">
    <property type="entry name" value="Octanoyltransferase"/>
</dbReference>
<evidence type="ECO:0000256" key="8">
    <source>
        <dbReference type="PIRSR" id="PIRSR016262-3"/>
    </source>
</evidence>
<evidence type="ECO:0000256" key="1">
    <source>
        <dbReference type="ARBA" id="ARBA00004821"/>
    </source>
</evidence>
<evidence type="ECO:0000256" key="3">
    <source>
        <dbReference type="ARBA" id="ARBA00023315"/>
    </source>
</evidence>
<feature type="domain" description="BPL/LPL catalytic" evidence="9">
    <location>
        <begin position="7"/>
        <end position="185"/>
    </location>
</feature>
<dbReference type="EMBL" id="DTBX01000110">
    <property type="protein sequence ID" value="HGQ55445.1"/>
    <property type="molecule type" value="Genomic_DNA"/>
</dbReference>